<keyword evidence="7" id="KW-0378">Hydrolase</keyword>
<evidence type="ECO:0000313" key="9">
    <source>
        <dbReference type="Ensembl" id="ENSAPOP00000027163.1"/>
    </source>
</evidence>
<dbReference type="Pfam" id="PF00088">
    <property type="entry name" value="Trefoil"/>
    <property type="match status" value="1"/>
</dbReference>
<dbReference type="STRING" id="80966.ENSAPOP00000027163"/>
<comment type="subcellular location">
    <subcellularLocation>
        <location evidence="1">Endomembrane system</location>
    </subcellularLocation>
</comment>
<keyword evidence="7" id="KW-0326">Glycosidase</keyword>
<dbReference type="GO" id="GO:0030246">
    <property type="term" value="F:carbohydrate binding"/>
    <property type="evidence" value="ECO:0007669"/>
    <property type="project" value="InterPro"/>
</dbReference>
<dbReference type="Gene3D" id="4.10.110.10">
    <property type="entry name" value="Spasmolytic Protein, domain 1"/>
    <property type="match status" value="1"/>
</dbReference>
<dbReference type="InterPro" id="IPR017853">
    <property type="entry name" value="GH"/>
</dbReference>
<keyword evidence="3" id="KW-0472">Membrane</keyword>
<dbReference type="AlphaFoldDB" id="A0A3Q1GAN7"/>
<keyword evidence="4" id="KW-1015">Disulfide bond</keyword>
<accession>A0A3Q1GAN7</accession>
<dbReference type="Gene3D" id="2.60.40.1760">
    <property type="entry name" value="glycosyl hydrolase (family 31)"/>
    <property type="match status" value="2"/>
</dbReference>
<dbReference type="SUPFAM" id="SSF57492">
    <property type="entry name" value="Trefoil"/>
    <property type="match status" value="1"/>
</dbReference>
<dbReference type="InterPro" id="IPR000322">
    <property type="entry name" value="Glyco_hydro_31_TIM"/>
</dbReference>
<protein>
    <recommendedName>
        <fullName evidence="8">P-type domain-containing protein</fullName>
    </recommendedName>
</protein>
<evidence type="ECO:0000256" key="4">
    <source>
        <dbReference type="ARBA" id="ARBA00023157"/>
    </source>
</evidence>
<dbReference type="InParanoid" id="A0A3Q1GAN7"/>
<evidence type="ECO:0000256" key="3">
    <source>
        <dbReference type="ARBA" id="ARBA00023136"/>
    </source>
</evidence>
<evidence type="ECO:0000256" key="1">
    <source>
        <dbReference type="ARBA" id="ARBA00004308"/>
    </source>
</evidence>
<dbReference type="Ensembl" id="ENSAPOT00000001901.1">
    <property type="protein sequence ID" value="ENSAPOP00000027163.1"/>
    <property type="gene ID" value="ENSAPOG00000011532.1"/>
</dbReference>
<evidence type="ECO:0000313" key="10">
    <source>
        <dbReference type="Proteomes" id="UP000257200"/>
    </source>
</evidence>
<dbReference type="SMART" id="SM00018">
    <property type="entry name" value="PD"/>
    <property type="match status" value="1"/>
</dbReference>
<dbReference type="GO" id="GO:0004558">
    <property type="term" value="F:alpha-1,4-glucosidase activity"/>
    <property type="evidence" value="ECO:0007669"/>
    <property type="project" value="TreeGrafter"/>
</dbReference>
<evidence type="ECO:0000256" key="7">
    <source>
        <dbReference type="RuleBase" id="RU361185"/>
    </source>
</evidence>
<keyword evidence="5" id="KW-0325">Glycoprotein</keyword>
<reference evidence="9" key="1">
    <citation type="submission" date="2025-08" db="UniProtKB">
        <authorList>
            <consortium name="Ensembl"/>
        </authorList>
    </citation>
    <scope>IDENTIFICATION</scope>
</reference>
<comment type="similarity">
    <text evidence="2 7">Belongs to the glycosyl hydrolase 31 family.</text>
</comment>
<dbReference type="PROSITE" id="PS00025">
    <property type="entry name" value="P_TREFOIL_1"/>
    <property type="match status" value="1"/>
</dbReference>
<keyword evidence="10" id="KW-1185">Reference proteome</keyword>
<evidence type="ECO:0000256" key="5">
    <source>
        <dbReference type="ARBA" id="ARBA00023180"/>
    </source>
</evidence>
<dbReference type="CDD" id="cd00111">
    <property type="entry name" value="Trefoil"/>
    <property type="match status" value="1"/>
</dbReference>
<evidence type="ECO:0000256" key="2">
    <source>
        <dbReference type="ARBA" id="ARBA00007806"/>
    </source>
</evidence>
<dbReference type="InterPro" id="IPR044913">
    <property type="entry name" value="P_trefoil_dom_sf"/>
</dbReference>
<organism evidence="9 10">
    <name type="scientific">Acanthochromis polyacanthus</name>
    <name type="common">spiny chromis</name>
    <dbReference type="NCBI Taxonomy" id="80966"/>
    <lineage>
        <taxon>Eukaryota</taxon>
        <taxon>Metazoa</taxon>
        <taxon>Chordata</taxon>
        <taxon>Craniata</taxon>
        <taxon>Vertebrata</taxon>
        <taxon>Euteleostomi</taxon>
        <taxon>Actinopterygii</taxon>
        <taxon>Neopterygii</taxon>
        <taxon>Teleostei</taxon>
        <taxon>Neoteleostei</taxon>
        <taxon>Acanthomorphata</taxon>
        <taxon>Ovalentaria</taxon>
        <taxon>Pomacentridae</taxon>
        <taxon>Acanthochromis</taxon>
    </lineage>
</organism>
<feature type="domain" description="P-type" evidence="8">
    <location>
        <begin position="15"/>
        <end position="61"/>
    </location>
</feature>
<dbReference type="CDD" id="cd14752">
    <property type="entry name" value="GH31_N"/>
    <property type="match status" value="1"/>
</dbReference>
<dbReference type="PROSITE" id="PS51448">
    <property type="entry name" value="P_TREFOIL_2"/>
    <property type="match status" value="1"/>
</dbReference>
<comment type="caution">
    <text evidence="6">Lacks conserved residue(s) required for the propagation of feature annotation.</text>
</comment>
<dbReference type="GO" id="GO:0005975">
    <property type="term" value="P:carbohydrate metabolic process"/>
    <property type="evidence" value="ECO:0007669"/>
    <property type="project" value="InterPro"/>
</dbReference>
<reference evidence="9" key="2">
    <citation type="submission" date="2025-09" db="UniProtKB">
        <authorList>
            <consortium name="Ensembl"/>
        </authorList>
    </citation>
    <scope>IDENTIFICATION</scope>
</reference>
<dbReference type="InterPro" id="IPR011013">
    <property type="entry name" value="Gal_mutarotase_sf_dom"/>
</dbReference>
<dbReference type="SUPFAM" id="SSF74650">
    <property type="entry name" value="Galactose mutarotase-like"/>
    <property type="match status" value="1"/>
</dbReference>
<proteinExistence type="inferred from homology"/>
<dbReference type="InterPro" id="IPR017957">
    <property type="entry name" value="P_trefoil_CS"/>
</dbReference>
<dbReference type="PANTHER" id="PTHR22762">
    <property type="entry name" value="ALPHA-GLUCOSIDASE"/>
    <property type="match status" value="1"/>
</dbReference>
<dbReference type="GeneTree" id="ENSGT00940000164162"/>
<evidence type="ECO:0000259" key="8">
    <source>
        <dbReference type="PROSITE" id="PS51448"/>
    </source>
</evidence>
<dbReference type="GO" id="GO:0016324">
    <property type="term" value="C:apical plasma membrane"/>
    <property type="evidence" value="ECO:0007669"/>
    <property type="project" value="UniProtKB-SubCell"/>
</dbReference>
<dbReference type="SUPFAM" id="SSF51445">
    <property type="entry name" value="(Trans)glycosidases"/>
    <property type="match status" value="1"/>
</dbReference>
<dbReference type="PANTHER" id="PTHR22762:SF133">
    <property type="entry name" value="P-TYPE DOMAIN-CONTAINING PROTEIN"/>
    <property type="match status" value="1"/>
</dbReference>
<dbReference type="Pfam" id="PF01055">
    <property type="entry name" value="Glyco_hydro_31_2nd"/>
    <property type="match status" value="1"/>
</dbReference>
<dbReference type="Gene3D" id="3.20.20.80">
    <property type="entry name" value="Glycosidases"/>
    <property type="match status" value="1"/>
</dbReference>
<sequence length="408" mass="46987">MQGKYVYVRYVMYMYPCPNIPEAERVDCYPDAGASKDGCVRRGCCWSPLNERNAPWCFFPTNHGYTVVSEGSSNPHERTARLQRMNSPSLFGGDIQELIFEAEMQTSNRLHFKIYDANNKRFEVPHEHVKTVSNNPTTPLDDTLSIRKEPFGLTVKRSDNNKLSAKLPSHNIYGLGEHVHQQYRHDTNWRTWPIFTRDGFPNGVTLQPAPAVTFRTIGGVLDFYIVFGYTPEQVVSEFLELIGRPVIPVYWSLGFQLSRWNYGSLAEVKATVDRNRAIDLPYDVQYTDIDYMEDKKIFTYDKVKFAELPQFADYLSEKGQKYILILDPAVATSKRVGNTAYEAYDRGTAAGAWVTYSDGKTPLLGEVWPGETVFPDFTSQKCIDWWIDEYQRLHTEIKHDALWIVSRF</sequence>
<evidence type="ECO:0000256" key="6">
    <source>
        <dbReference type="PROSITE-ProRule" id="PRU00779"/>
    </source>
</evidence>
<dbReference type="Proteomes" id="UP000257200">
    <property type="component" value="Unplaced"/>
</dbReference>
<dbReference type="InterPro" id="IPR000519">
    <property type="entry name" value="P_trefoil_dom"/>
</dbReference>
<name>A0A3Q1GAN7_9TELE</name>